<reference evidence="16" key="1">
    <citation type="journal article" date="2019" name="Curr. Biol.">
        <title>Genome Sequence of Striga asiatica Provides Insight into the Evolution of Plant Parasitism.</title>
        <authorList>
            <person name="Yoshida S."/>
            <person name="Kim S."/>
            <person name="Wafula E.K."/>
            <person name="Tanskanen J."/>
            <person name="Kim Y.M."/>
            <person name="Honaas L."/>
            <person name="Yang Z."/>
            <person name="Spallek T."/>
            <person name="Conn C.E."/>
            <person name="Ichihashi Y."/>
            <person name="Cheong K."/>
            <person name="Cui S."/>
            <person name="Der J.P."/>
            <person name="Gundlach H."/>
            <person name="Jiao Y."/>
            <person name="Hori C."/>
            <person name="Ishida J.K."/>
            <person name="Kasahara H."/>
            <person name="Kiba T."/>
            <person name="Kim M.S."/>
            <person name="Koo N."/>
            <person name="Laohavisit A."/>
            <person name="Lee Y.H."/>
            <person name="Lumba S."/>
            <person name="McCourt P."/>
            <person name="Mortimer J.C."/>
            <person name="Mutuku J.M."/>
            <person name="Nomura T."/>
            <person name="Sasaki-Sekimoto Y."/>
            <person name="Seto Y."/>
            <person name="Wang Y."/>
            <person name="Wakatake T."/>
            <person name="Sakakibara H."/>
            <person name="Demura T."/>
            <person name="Yamaguchi S."/>
            <person name="Yoneyama K."/>
            <person name="Manabe R.I."/>
            <person name="Nelson D.C."/>
            <person name="Schulman A.H."/>
            <person name="Timko M.P."/>
            <person name="dePamphilis C.W."/>
            <person name="Choi D."/>
            <person name="Shirasu K."/>
        </authorList>
    </citation>
    <scope>NUCLEOTIDE SEQUENCE [LARGE SCALE GENOMIC DNA]</scope>
    <source>
        <strain evidence="16">cv. UVA1</strain>
    </source>
</reference>
<dbReference type="SUPFAM" id="SSF51197">
    <property type="entry name" value="Clavaminate synthase-like"/>
    <property type="match status" value="1"/>
</dbReference>
<gene>
    <name evidence="15" type="ORF">STAS_07693</name>
</gene>
<evidence type="ECO:0000256" key="3">
    <source>
        <dbReference type="ARBA" id="ARBA00006801"/>
    </source>
</evidence>
<evidence type="ECO:0000256" key="6">
    <source>
        <dbReference type="ARBA" id="ARBA00023004"/>
    </source>
</evidence>
<keyword evidence="16" id="KW-1185">Reference proteome</keyword>
<evidence type="ECO:0000259" key="14">
    <source>
        <dbReference type="PROSITE" id="PS51667"/>
    </source>
</evidence>
<dbReference type="Pfam" id="PF08879">
    <property type="entry name" value="WRC"/>
    <property type="match status" value="1"/>
</dbReference>
<comment type="function">
    <text evidence="10">Mitochondrial ribosome (mitoribosome) assembly factor. Binds at the interface of the head and body domains of the mitochondrial small ribosomal subunit (mt-SSU), occluding the mRNA channel and preventing compaction of the head domain towards the body. Probable inactive methyltransferase: retains the characteristic folding and ability to bind S-adenosyl-L-methionine, but it probably lost its methyltransferase activity.</text>
</comment>
<sequence length="1568" mass="178575">MRGKDPPPPDEFRCKRTDGRQWRCKRRAMDGRTLCDIHFLQGQHRQHKQKVPASLKLERNAAKKSVIENGEGSRRASRPPPATRRAKCVSESLDEALRRMKLKRGDLHLELMRIFLQRQVEKKKERELKENAVEDETMELPYGVMAIAQSSPSSLQRIREGDFLDVKIGANSNSNGSFFLQRHFRSKNIEPLPIGTMQVVPFAENVKKMIKIKKCHWCRRSKCPSLIRAFEKQEVKAKCPACRGACVCQLCMKQKNRANHNSKDSCRGGKKLDRKQLLQYLIHTLLPVLRKINHDQAIELETESKFTVLLATGNEQAEMQITQSKLNIHASPCCNKCKASIVDYHRTCTSCSYNLCLNCCWEVSPHTVYGSFTLRSCKKRKISSSNDELPSEKNNITRQNWEAEENGKIPCPPTDIGGCGKNTLDLRCVFPFDWCRDLEVKAEEILCEYQFTENSNASPCCSLCNNGESKLHREFNRKIGISGNNYLYCRAVKDLHQEKLEHFQSHWVKGQPVIIRNVLSGGPTGLCWDPVNMLCLYLENKSSESRDDEDGSKGRKCVDWCEVEIERKQIFMGSLEKRTHAMVRKKVVKFKAWLSSHLFQKQFAEHYNEILSSLPFPVYINPISGLLNLGANLPNEFSMPDLGPCIDISYGGPEEFLQADYLSKLCYKSHDTVNILAYATDAKISREQINKIESLMKKYKKGKSPLQSEEDTGESGLQDNREKKVLPNGIGILPFYPHNVENGNNLSDDGEESDGEASILCCGSVENSEDSSDDIESSVFNKDNNRGDDVTCGAHWDIFPRQDVPKLLEYLRRHSKELGSASNYSKHVHHPILDQNFFLDAYHKLKLKEEFDVQPWSFEQYIGEAIFIPAGCPYQIRKIKSCVNVVLDFVSPENATQCIRLNDEIRLLPKRHQAKGKVMEVEKMALQGISSAIEDIQNLMHVDQLKMCTELSSHSFAFLHGMRHFSASPTKYVNEKSLHLLKRFGKETNLTDPTSTPNLHFHTQHHLAGKGNRRLDQTSLHAFSGEGGDNWRDLGAASGNAAAQRVTPSRNDKGNFHSVRFDFQGSVFGAVKILKNRKEFALNEAIMASMISETLPKFTAETLKLAAKQSERCRVIPVRLRRAIDKYLKEQQVEHMRRKVLSLSQSFNGIKEVNLLLPSSTSKELVEDPFKSMERSQRWKVKTAYGDIGLKYQEEQAVAYVAARMPAVYSALYRVLNEVRRRVPDFNPAKVLDFGAGTGSALWAIMEVWPGSLEHINLVEPSQSMQRAGQSLVKDIEKMPIIQSYDSIQSLTKHINKSGRRHDLVIASYVLGEISSLKDRITLVRQLWDLTDDILRTRKLQNAANKASKDLMTLKTGSFVVAPCPHDGPCPLQNTNKYCHFVQRLERTPSQRSYKWSKGPLRGFEDEKFSYVAFRRGTRPREPWPLDGMKFDTLKEVQAKRTPEDLEIDMDSQFDTEEEITATENDDDDNADQEPENGDSGDYNDNDDESSRADLGSGWGRIIYMPFRRGKRVEMDVCRATNDEGTQGSFDRVVVTQSKNPDLHHQARRSIWGDLWPLRSGKVSNFHL</sequence>
<proteinExistence type="inferred from homology"/>
<dbReference type="SUPFAM" id="SSF53335">
    <property type="entry name" value="S-adenosyl-L-methionine-dependent methyltransferases"/>
    <property type="match status" value="1"/>
</dbReference>
<name>A0A5A7PG12_STRAF</name>
<dbReference type="Proteomes" id="UP000325081">
    <property type="component" value="Unassembled WGS sequence"/>
</dbReference>
<dbReference type="GO" id="GO:0005739">
    <property type="term" value="C:mitochondrion"/>
    <property type="evidence" value="ECO:0007669"/>
    <property type="project" value="UniProtKB-SubCell"/>
</dbReference>
<evidence type="ECO:0000256" key="10">
    <source>
        <dbReference type="ARBA" id="ARBA00045681"/>
    </source>
</evidence>
<evidence type="ECO:0000256" key="7">
    <source>
        <dbReference type="ARBA" id="ARBA00023014"/>
    </source>
</evidence>
<dbReference type="PANTHER" id="PTHR12549">
    <property type="entry name" value="JMJC DOMAIN-CONTAINING HISTONE DEMETHYLATION PROTEIN"/>
    <property type="match status" value="1"/>
</dbReference>
<evidence type="ECO:0000256" key="5">
    <source>
        <dbReference type="ARBA" id="ARBA00022946"/>
    </source>
</evidence>
<comment type="caution">
    <text evidence="11">Lacks conserved residue(s) required for the propagation of feature annotation.</text>
</comment>
<dbReference type="Pfam" id="PF02373">
    <property type="entry name" value="JmjC"/>
    <property type="match status" value="1"/>
</dbReference>
<dbReference type="Gene3D" id="2.60.120.650">
    <property type="entry name" value="Cupin"/>
    <property type="match status" value="1"/>
</dbReference>
<dbReference type="GO" id="GO:0006412">
    <property type="term" value="P:translation"/>
    <property type="evidence" value="ECO:0007669"/>
    <property type="project" value="InterPro"/>
</dbReference>
<comment type="subcellular location">
    <subcellularLocation>
        <location evidence="2">Mitochondrion</location>
    </subcellularLocation>
    <subcellularLocation>
        <location evidence="1">Nucleus</location>
    </subcellularLocation>
</comment>
<dbReference type="OrthoDB" id="1667110at2759"/>
<dbReference type="InterPro" id="IPR045109">
    <property type="entry name" value="LSDs-like"/>
</dbReference>
<feature type="region of interest" description="Disordered" evidence="12">
    <location>
        <begin position="42"/>
        <end position="89"/>
    </location>
</feature>
<dbReference type="PROSITE" id="PS51184">
    <property type="entry name" value="JMJC"/>
    <property type="match status" value="1"/>
</dbReference>
<evidence type="ECO:0000256" key="11">
    <source>
        <dbReference type="PROSITE-ProRule" id="PRU01002"/>
    </source>
</evidence>
<dbReference type="GO" id="GO:0051536">
    <property type="term" value="F:iron-sulfur cluster binding"/>
    <property type="evidence" value="ECO:0007669"/>
    <property type="project" value="UniProtKB-KW"/>
</dbReference>
<comment type="caution">
    <text evidence="15">The sequence shown here is derived from an EMBL/GenBank/DDBJ whole genome shotgun (WGS) entry which is preliminary data.</text>
</comment>
<dbReference type="InterPro" id="IPR003347">
    <property type="entry name" value="JmjC_dom"/>
</dbReference>
<dbReference type="SMART" id="SM00558">
    <property type="entry name" value="JmjC"/>
    <property type="match status" value="1"/>
</dbReference>
<evidence type="ECO:0000256" key="2">
    <source>
        <dbReference type="ARBA" id="ARBA00004173"/>
    </source>
</evidence>
<evidence type="ECO:0000256" key="8">
    <source>
        <dbReference type="ARBA" id="ARBA00023128"/>
    </source>
</evidence>
<dbReference type="Pfam" id="PF09243">
    <property type="entry name" value="Rsm22"/>
    <property type="match status" value="2"/>
</dbReference>
<dbReference type="GO" id="GO:0008168">
    <property type="term" value="F:methyltransferase activity"/>
    <property type="evidence" value="ECO:0007669"/>
    <property type="project" value="InterPro"/>
</dbReference>
<evidence type="ECO:0000256" key="9">
    <source>
        <dbReference type="ARBA" id="ARBA00023242"/>
    </source>
</evidence>
<evidence type="ECO:0000259" key="13">
    <source>
        <dbReference type="PROSITE" id="PS51184"/>
    </source>
</evidence>
<dbReference type="InterPro" id="IPR029063">
    <property type="entry name" value="SAM-dependent_MTases_sf"/>
</dbReference>
<comment type="similarity">
    <text evidence="3">Belongs to the JARID1 histone demethylase family.</text>
</comment>
<protein>
    <submittedName>
        <fullName evidence="15">Transcription factor jumonji (JmjC)domain-containing protein</fullName>
    </submittedName>
</protein>
<evidence type="ECO:0000256" key="1">
    <source>
        <dbReference type="ARBA" id="ARBA00004123"/>
    </source>
</evidence>
<dbReference type="GO" id="GO:0032454">
    <property type="term" value="F:histone H3K9 demethylase activity"/>
    <property type="evidence" value="ECO:0007669"/>
    <property type="project" value="InterPro"/>
</dbReference>
<feature type="domain" description="JmjC" evidence="13">
    <location>
        <begin position="622"/>
        <end position="906"/>
    </location>
</feature>
<dbReference type="PROSITE" id="PS51667">
    <property type="entry name" value="WRC"/>
    <property type="match status" value="1"/>
</dbReference>
<dbReference type="PANTHER" id="PTHR12549:SF42">
    <property type="entry name" value="LYSINE-SPECIFIC DEMETHYLASE JMJ28"/>
    <property type="match status" value="1"/>
</dbReference>
<keyword evidence="6" id="KW-0408">Iron</keyword>
<evidence type="ECO:0000256" key="4">
    <source>
        <dbReference type="ARBA" id="ARBA00022723"/>
    </source>
</evidence>
<dbReference type="GO" id="GO:0031490">
    <property type="term" value="F:chromatin DNA binding"/>
    <property type="evidence" value="ECO:0007669"/>
    <property type="project" value="TreeGrafter"/>
</dbReference>
<accession>A0A5A7PG12</accession>
<dbReference type="GO" id="GO:0000785">
    <property type="term" value="C:chromatin"/>
    <property type="evidence" value="ECO:0007669"/>
    <property type="project" value="TreeGrafter"/>
</dbReference>
<dbReference type="InterPro" id="IPR014977">
    <property type="entry name" value="WRC_dom"/>
</dbReference>
<dbReference type="InterPro" id="IPR015324">
    <property type="entry name" value="Ribosomal_Rsm22-like"/>
</dbReference>
<evidence type="ECO:0000256" key="12">
    <source>
        <dbReference type="SAM" id="MobiDB-lite"/>
    </source>
</evidence>
<keyword evidence="7" id="KW-0411">Iron-sulfur</keyword>
<feature type="region of interest" description="Disordered" evidence="12">
    <location>
        <begin position="701"/>
        <end position="723"/>
    </location>
</feature>
<feature type="domain" description="WRC" evidence="14">
    <location>
        <begin position="8"/>
        <end position="52"/>
    </location>
</feature>
<evidence type="ECO:0000313" key="15">
    <source>
        <dbReference type="EMBL" id="GER31661.1"/>
    </source>
</evidence>
<dbReference type="GO" id="GO:0000118">
    <property type="term" value="C:histone deacetylase complex"/>
    <property type="evidence" value="ECO:0007669"/>
    <property type="project" value="TreeGrafter"/>
</dbReference>
<keyword evidence="9" id="KW-0539">Nucleus</keyword>
<keyword evidence="8" id="KW-0496">Mitochondrion</keyword>
<feature type="region of interest" description="Disordered" evidence="12">
    <location>
        <begin position="1461"/>
        <end position="1495"/>
    </location>
</feature>
<dbReference type="GO" id="GO:0003712">
    <property type="term" value="F:transcription coregulator activity"/>
    <property type="evidence" value="ECO:0007669"/>
    <property type="project" value="TreeGrafter"/>
</dbReference>
<keyword evidence="5" id="KW-0809">Transit peptide</keyword>
<dbReference type="EMBL" id="BKCP01004505">
    <property type="protein sequence ID" value="GER31661.1"/>
    <property type="molecule type" value="Genomic_DNA"/>
</dbReference>
<organism evidence="15 16">
    <name type="scientific">Striga asiatica</name>
    <name type="common">Asiatic witchweed</name>
    <name type="synonym">Buchnera asiatica</name>
    <dbReference type="NCBI Taxonomy" id="4170"/>
    <lineage>
        <taxon>Eukaryota</taxon>
        <taxon>Viridiplantae</taxon>
        <taxon>Streptophyta</taxon>
        <taxon>Embryophyta</taxon>
        <taxon>Tracheophyta</taxon>
        <taxon>Spermatophyta</taxon>
        <taxon>Magnoliopsida</taxon>
        <taxon>eudicotyledons</taxon>
        <taxon>Gunneridae</taxon>
        <taxon>Pentapetalae</taxon>
        <taxon>asterids</taxon>
        <taxon>lamiids</taxon>
        <taxon>Lamiales</taxon>
        <taxon>Orobanchaceae</taxon>
        <taxon>Buchnereae</taxon>
        <taxon>Striga</taxon>
    </lineage>
</organism>
<keyword evidence="4" id="KW-0479">Metal-binding</keyword>
<dbReference type="GO" id="GO:0006357">
    <property type="term" value="P:regulation of transcription by RNA polymerase II"/>
    <property type="evidence" value="ECO:0007669"/>
    <property type="project" value="TreeGrafter"/>
</dbReference>
<feature type="compositionally biased region" description="Acidic residues" evidence="12">
    <location>
        <begin position="1461"/>
        <end position="1488"/>
    </location>
</feature>
<dbReference type="GO" id="GO:0046872">
    <property type="term" value="F:metal ion binding"/>
    <property type="evidence" value="ECO:0007669"/>
    <property type="project" value="UniProtKB-KW"/>
</dbReference>
<evidence type="ECO:0000313" key="16">
    <source>
        <dbReference type="Proteomes" id="UP000325081"/>
    </source>
</evidence>
<dbReference type="Gene3D" id="3.40.50.150">
    <property type="entry name" value="Vaccinia Virus protein VP39"/>
    <property type="match status" value="1"/>
</dbReference>